<reference evidence="2" key="1">
    <citation type="journal article" date="2002" name="Science">
        <title>The draft genome of Ciona intestinalis: insights into chordate and vertebrate origins.</title>
        <authorList>
            <person name="Dehal P."/>
            <person name="Satou Y."/>
            <person name="Campbell R.K."/>
            <person name="Chapman J."/>
            <person name="Degnan B."/>
            <person name="De Tomaso A."/>
            <person name="Davidson B."/>
            <person name="Di Gregorio A."/>
            <person name="Gelpke M."/>
            <person name="Goodstein D.M."/>
            <person name="Harafuji N."/>
            <person name="Hastings K.E."/>
            <person name="Ho I."/>
            <person name="Hotta K."/>
            <person name="Huang W."/>
            <person name="Kawashima T."/>
            <person name="Lemaire P."/>
            <person name="Martinez D."/>
            <person name="Meinertzhagen I.A."/>
            <person name="Necula S."/>
            <person name="Nonaka M."/>
            <person name="Putnam N."/>
            <person name="Rash S."/>
            <person name="Saiga H."/>
            <person name="Satake M."/>
            <person name="Terry A."/>
            <person name="Yamada L."/>
            <person name="Wang H.G."/>
            <person name="Awazu S."/>
            <person name="Azumi K."/>
            <person name="Boore J."/>
            <person name="Branno M."/>
            <person name="Chin-Bow S."/>
            <person name="DeSantis R."/>
            <person name="Doyle S."/>
            <person name="Francino P."/>
            <person name="Keys D.N."/>
            <person name="Haga S."/>
            <person name="Hayashi H."/>
            <person name="Hino K."/>
            <person name="Imai K.S."/>
            <person name="Inaba K."/>
            <person name="Kano S."/>
            <person name="Kobayashi K."/>
            <person name="Kobayashi M."/>
            <person name="Lee B.I."/>
            <person name="Makabe K.W."/>
            <person name="Manohar C."/>
            <person name="Matassi G."/>
            <person name="Medina M."/>
            <person name="Mochizuki Y."/>
            <person name="Mount S."/>
            <person name="Morishita T."/>
            <person name="Miura S."/>
            <person name="Nakayama A."/>
            <person name="Nishizaka S."/>
            <person name="Nomoto H."/>
            <person name="Ohta F."/>
            <person name="Oishi K."/>
            <person name="Rigoutsos I."/>
            <person name="Sano M."/>
            <person name="Sasaki A."/>
            <person name="Sasakura Y."/>
            <person name="Shoguchi E."/>
            <person name="Shin-i T."/>
            <person name="Spagnuolo A."/>
            <person name="Stainier D."/>
            <person name="Suzuki M.M."/>
            <person name="Tassy O."/>
            <person name="Takatori N."/>
            <person name="Tokuoka M."/>
            <person name="Yagi K."/>
            <person name="Yoshizaki F."/>
            <person name="Wada S."/>
            <person name="Zhang C."/>
            <person name="Hyatt P.D."/>
            <person name="Larimer F."/>
            <person name="Detter C."/>
            <person name="Doggett N."/>
            <person name="Glavina T."/>
            <person name="Hawkins T."/>
            <person name="Richardson P."/>
            <person name="Lucas S."/>
            <person name="Kohara Y."/>
            <person name="Levine M."/>
            <person name="Satoh N."/>
            <person name="Rokhsar D.S."/>
        </authorList>
    </citation>
    <scope>NUCLEOTIDE SEQUENCE [LARGE SCALE GENOMIC DNA]</scope>
</reference>
<keyword evidence="2" id="KW-1185">Reference proteome</keyword>
<protein>
    <submittedName>
        <fullName evidence="1">Uncharacterized protein</fullName>
    </submittedName>
</protein>
<dbReference type="PANTHER" id="PTHR20003:SF7">
    <property type="entry name" value="SGNH DOMAIN-CONTAINING PROTEIN"/>
    <property type="match status" value="1"/>
</dbReference>
<sequence>MVFSWYLQTGFHICVPVGKIVFSSKSLDAHLECSNVLENLTSGRWVVSLQSTEEKVQEYERHLLQYWRKRGIQTERSRKDGKCGIKNLQLKPVNSTWPDVGAWCDLYGSKPCCSEREDGVCSAPSDRTCKCRNCIDTRQFHFAELSNWKTKDPRCRWTNHSAEEACTVVERSLYDDVYFVGDSFMRNMFTTFILLVSNDPYSGAWSKNSTTTSRKLCHGQGMYFWKECRQMLETMSRKLHPNQLCGGRYPNFNVTMKPFYNQKFSRRFYDLVNGLLGRKGSLVIVGVGYHMQCDAKITIHDYINPAVQLIQRSNQPNDDKWPKLIFALPMLTGLLKPPAYLRLQNDEKIHRFAKQMKNYCSRYNIPVLDFRQLSKFVHSFDGTHYGVAVNLMKNQVLLNYIKQAIK</sequence>
<organism evidence="1 2">
    <name type="scientific">Ciona intestinalis</name>
    <name type="common">Transparent sea squirt</name>
    <name type="synonym">Ascidia intestinalis</name>
    <dbReference type="NCBI Taxonomy" id="7719"/>
    <lineage>
        <taxon>Eukaryota</taxon>
        <taxon>Metazoa</taxon>
        <taxon>Chordata</taxon>
        <taxon>Tunicata</taxon>
        <taxon>Ascidiacea</taxon>
        <taxon>Phlebobranchia</taxon>
        <taxon>Cionidae</taxon>
        <taxon>Ciona</taxon>
    </lineage>
</organism>
<proteinExistence type="predicted"/>
<evidence type="ECO:0000313" key="2">
    <source>
        <dbReference type="Proteomes" id="UP000008144"/>
    </source>
</evidence>
<dbReference type="HOGENOM" id="CLU_034888_0_0_1"/>
<reference evidence="1" key="4">
    <citation type="submission" date="2025-09" db="UniProtKB">
        <authorList>
            <consortium name="Ensembl"/>
        </authorList>
    </citation>
    <scope>IDENTIFICATION</scope>
</reference>
<reference evidence="1" key="2">
    <citation type="journal article" date="2008" name="Genome Biol.">
        <title>Improved genome assembly and evidence-based global gene model set for the chordate Ciona intestinalis: new insight into intron and operon populations.</title>
        <authorList>
            <person name="Satou Y."/>
            <person name="Mineta K."/>
            <person name="Ogasawara M."/>
            <person name="Sasakura Y."/>
            <person name="Shoguchi E."/>
            <person name="Ueno K."/>
            <person name="Yamada L."/>
            <person name="Matsumoto J."/>
            <person name="Wasserscheid J."/>
            <person name="Dewar K."/>
            <person name="Wiley G.B."/>
            <person name="Macmil S.L."/>
            <person name="Roe B.A."/>
            <person name="Zeller R.W."/>
            <person name="Hastings K.E."/>
            <person name="Lemaire P."/>
            <person name="Lindquist E."/>
            <person name="Endo T."/>
            <person name="Hotta K."/>
            <person name="Inaba K."/>
        </authorList>
    </citation>
    <scope>NUCLEOTIDE SEQUENCE [LARGE SCALE GENOMIC DNA]</scope>
    <source>
        <strain evidence="1">wild type</strain>
    </source>
</reference>
<dbReference type="EMBL" id="EAAA01001431">
    <property type="status" value="NOT_ANNOTATED_CDS"/>
    <property type="molecule type" value="Genomic_DNA"/>
</dbReference>
<dbReference type="GeneTree" id="ENSGT00530000065380"/>
<evidence type="ECO:0000313" key="1">
    <source>
        <dbReference type="Ensembl" id="ENSCINP00000035984.1"/>
    </source>
</evidence>
<dbReference type="Ensembl" id="ENSCINT00000036830.1">
    <property type="protein sequence ID" value="ENSCINP00000035984.1"/>
    <property type="gene ID" value="ENSCING00000018198.1"/>
</dbReference>
<dbReference type="SUPFAM" id="SSF52266">
    <property type="entry name" value="SGNH hydrolase"/>
    <property type="match status" value="1"/>
</dbReference>
<dbReference type="PANTHER" id="PTHR20003">
    <property type="entry name" value="GLYCOPROTEIN-RELATED"/>
    <property type="match status" value="1"/>
</dbReference>
<reference evidence="1" key="3">
    <citation type="submission" date="2025-08" db="UniProtKB">
        <authorList>
            <consortium name="Ensembl"/>
        </authorList>
    </citation>
    <scope>IDENTIFICATION</scope>
</reference>
<name>H2Y249_CIOIN</name>
<dbReference type="AlphaFoldDB" id="H2Y249"/>
<dbReference type="Proteomes" id="UP000008144">
    <property type="component" value="Chromosome 2"/>
</dbReference>
<dbReference type="OMA" id="IWISTHA"/>
<dbReference type="InParanoid" id="H2Y249"/>
<accession>H2Y249</accession>